<dbReference type="AlphaFoldDB" id="A0A834X3L5"/>
<sequence>MGEKLNKEEAPSGFQLLLLHSTCNFEAPDEKKVSSGEILKLLIGGLMFKALALEKCASLSNEETHKQLNKDSPIKGSYSFFLSKKKTLAIQFKVVNPICFHFRP</sequence>
<protein>
    <submittedName>
        <fullName evidence="1">Uncharacterized protein</fullName>
    </submittedName>
</protein>
<dbReference type="Proteomes" id="UP000634136">
    <property type="component" value="Unassembled WGS sequence"/>
</dbReference>
<dbReference type="EMBL" id="JAAIUW010000003">
    <property type="protein sequence ID" value="KAF7837711.1"/>
    <property type="molecule type" value="Genomic_DNA"/>
</dbReference>
<accession>A0A834X3L5</accession>
<evidence type="ECO:0000313" key="2">
    <source>
        <dbReference type="Proteomes" id="UP000634136"/>
    </source>
</evidence>
<organism evidence="1 2">
    <name type="scientific">Senna tora</name>
    <dbReference type="NCBI Taxonomy" id="362788"/>
    <lineage>
        <taxon>Eukaryota</taxon>
        <taxon>Viridiplantae</taxon>
        <taxon>Streptophyta</taxon>
        <taxon>Embryophyta</taxon>
        <taxon>Tracheophyta</taxon>
        <taxon>Spermatophyta</taxon>
        <taxon>Magnoliopsida</taxon>
        <taxon>eudicotyledons</taxon>
        <taxon>Gunneridae</taxon>
        <taxon>Pentapetalae</taxon>
        <taxon>rosids</taxon>
        <taxon>fabids</taxon>
        <taxon>Fabales</taxon>
        <taxon>Fabaceae</taxon>
        <taxon>Caesalpinioideae</taxon>
        <taxon>Cassia clade</taxon>
        <taxon>Senna</taxon>
    </lineage>
</organism>
<evidence type="ECO:0000313" key="1">
    <source>
        <dbReference type="EMBL" id="KAF7837711.1"/>
    </source>
</evidence>
<proteinExistence type="predicted"/>
<reference evidence="1" key="1">
    <citation type="submission" date="2020-09" db="EMBL/GenBank/DDBJ databases">
        <title>Genome-Enabled Discovery of Anthraquinone Biosynthesis in Senna tora.</title>
        <authorList>
            <person name="Kang S.-H."/>
            <person name="Pandey R.P."/>
            <person name="Lee C.-M."/>
            <person name="Sim J.-S."/>
            <person name="Jeong J.-T."/>
            <person name="Choi B.-S."/>
            <person name="Jung M."/>
            <person name="Ginzburg D."/>
            <person name="Zhao K."/>
            <person name="Won S.Y."/>
            <person name="Oh T.-J."/>
            <person name="Yu Y."/>
            <person name="Kim N.-H."/>
            <person name="Lee O.R."/>
            <person name="Lee T.-H."/>
            <person name="Bashyal P."/>
            <person name="Kim T.-S."/>
            <person name="Lee W.-H."/>
            <person name="Kawkins C."/>
            <person name="Kim C.-K."/>
            <person name="Kim J.S."/>
            <person name="Ahn B.O."/>
            <person name="Rhee S.Y."/>
            <person name="Sohng J.K."/>
        </authorList>
    </citation>
    <scope>NUCLEOTIDE SEQUENCE</scope>
    <source>
        <tissue evidence="1">Leaf</tissue>
    </source>
</reference>
<gene>
    <name evidence="1" type="ORF">G2W53_006193</name>
</gene>
<name>A0A834X3L5_9FABA</name>
<comment type="caution">
    <text evidence="1">The sequence shown here is derived from an EMBL/GenBank/DDBJ whole genome shotgun (WGS) entry which is preliminary data.</text>
</comment>
<keyword evidence="2" id="KW-1185">Reference proteome</keyword>